<dbReference type="OrthoDB" id="5425486at2759"/>
<dbReference type="STRING" id="1165861.A0A0L0URH0"/>
<protein>
    <recommendedName>
        <fullName evidence="4">dihydroneopterin aldolase</fullName>
        <ecNumber evidence="4">4.1.2.25</ecNumber>
    </recommendedName>
    <alternativeName>
        <fullName evidence="7">7,8-dihydroneopterin aldolase</fullName>
    </alternativeName>
</protein>
<comment type="catalytic activity">
    <reaction evidence="1">
        <text>7,8-dihydroneopterin = 6-hydroxymethyl-7,8-dihydropterin + glycolaldehyde</text>
        <dbReference type="Rhea" id="RHEA:10540"/>
        <dbReference type="ChEBI" id="CHEBI:17001"/>
        <dbReference type="ChEBI" id="CHEBI:17071"/>
        <dbReference type="ChEBI" id="CHEBI:44841"/>
        <dbReference type="EC" id="4.1.2.25"/>
    </reaction>
</comment>
<evidence type="ECO:0000256" key="3">
    <source>
        <dbReference type="ARBA" id="ARBA00005708"/>
    </source>
</evidence>
<dbReference type="InterPro" id="IPR006156">
    <property type="entry name" value="Dihydroneopterin_aldolase"/>
</dbReference>
<name>A0A0L0URH0_9BASI</name>
<dbReference type="Gene3D" id="3.30.1130.10">
    <property type="match status" value="1"/>
</dbReference>
<comment type="similarity">
    <text evidence="3">Belongs to the DHNA family.</text>
</comment>
<dbReference type="GO" id="GO:0005737">
    <property type="term" value="C:cytoplasm"/>
    <property type="evidence" value="ECO:0007669"/>
    <property type="project" value="TreeGrafter"/>
</dbReference>
<dbReference type="PANTHER" id="PTHR42844:SF1">
    <property type="entry name" value="DIHYDRONEOPTERIN ALDOLASE 1-RELATED"/>
    <property type="match status" value="1"/>
</dbReference>
<reference evidence="10" key="1">
    <citation type="submission" date="2014-03" db="EMBL/GenBank/DDBJ databases">
        <title>The Genome Sequence of Puccinia striiformis f. sp. tritici PST-78.</title>
        <authorList>
            <consortium name="The Broad Institute Genome Sequencing Platform"/>
            <person name="Cuomo C."/>
            <person name="Hulbert S."/>
            <person name="Chen X."/>
            <person name="Walker B."/>
            <person name="Young S.K."/>
            <person name="Zeng Q."/>
            <person name="Gargeya S."/>
            <person name="Fitzgerald M."/>
            <person name="Haas B."/>
            <person name="Abouelleil A."/>
            <person name="Alvarado L."/>
            <person name="Arachchi H.M."/>
            <person name="Berlin A.M."/>
            <person name="Chapman S.B."/>
            <person name="Goldberg J."/>
            <person name="Griggs A."/>
            <person name="Gujja S."/>
            <person name="Hansen M."/>
            <person name="Howarth C."/>
            <person name="Imamovic A."/>
            <person name="Larimer J."/>
            <person name="McCowan C."/>
            <person name="Montmayeur A."/>
            <person name="Murphy C."/>
            <person name="Neiman D."/>
            <person name="Pearson M."/>
            <person name="Priest M."/>
            <person name="Roberts A."/>
            <person name="Saif S."/>
            <person name="Shea T."/>
            <person name="Sisk P."/>
            <person name="Sykes S."/>
            <person name="Wortman J."/>
            <person name="Nusbaum C."/>
            <person name="Birren B."/>
        </authorList>
    </citation>
    <scope>NUCLEOTIDE SEQUENCE [LARGE SCALE GENOMIC DNA]</scope>
    <source>
        <strain evidence="10">race PST-78</strain>
    </source>
</reference>
<gene>
    <name evidence="9" type="ORF">PSTG_17060</name>
</gene>
<accession>A0A0L0URH0</accession>
<evidence type="ECO:0000256" key="5">
    <source>
        <dbReference type="ARBA" id="ARBA00022909"/>
    </source>
</evidence>
<evidence type="ECO:0000313" key="9">
    <source>
        <dbReference type="EMBL" id="KNE89486.1"/>
    </source>
</evidence>
<dbReference type="Proteomes" id="UP000054564">
    <property type="component" value="Unassembled WGS sequence"/>
</dbReference>
<keyword evidence="5" id="KW-0289">Folate biosynthesis</keyword>
<keyword evidence="10" id="KW-1185">Reference proteome</keyword>
<dbReference type="GO" id="GO:0004150">
    <property type="term" value="F:dihydroneopterin aldolase activity"/>
    <property type="evidence" value="ECO:0007669"/>
    <property type="project" value="UniProtKB-EC"/>
</dbReference>
<dbReference type="AlphaFoldDB" id="A0A0L0URH0"/>
<feature type="domain" description="Dihydroneopterin aldolase/epimerase" evidence="8">
    <location>
        <begin position="162"/>
        <end position="269"/>
    </location>
</feature>
<dbReference type="SUPFAM" id="SSF55620">
    <property type="entry name" value="Tetrahydrobiopterin biosynthesis enzymes-like"/>
    <property type="match status" value="1"/>
</dbReference>
<evidence type="ECO:0000259" key="8">
    <source>
        <dbReference type="SMART" id="SM00905"/>
    </source>
</evidence>
<evidence type="ECO:0000256" key="4">
    <source>
        <dbReference type="ARBA" id="ARBA00013043"/>
    </source>
</evidence>
<dbReference type="NCBIfam" id="TIGR00526">
    <property type="entry name" value="folB_dom"/>
    <property type="match status" value="1"/>
</dbReference>
<evidence type="ECO:0000256" key="1">
    <source>
        <dbReference type="ARBA" id="ARBA00001353"/>
    </source>
</evidence>
<comment type="pathway">
    <text evidence="2">Cofactor biosynthesis; tetrahydrofolate biosynthesis; 2-amino-4-hydroxy-6-hydroxymethyl-7,8-dihydropteridine diphosphate from 7,8-dihydroneopterin triphosphate: step 3/4.</text>
</comment>
<dbReference type="GO" id="GO:0046656">
    <property type="term" value="P:folic acid biosynthetic process"/>
    <property type="evidence" value="ECO:0007669"/>
    <property type="project" value="UniProtKB-KW"/>
</dbReference>
<evidence type="ECO:0000313" key="10">
    <source>
        <dbReference type="Proteomes" id="UP000054564"/>
    </source>
</evidence>
<organism evidence="9 10">
    <name type="scientific">Puccinia striiformis f. sp. tritici PST-78</name>
    <dbReference type="NCBI Taxonomy" id="1165861"/>
    <lineage>
        <taxon>Eukaryota</taxon>
        <taxon>Fungi</taxon>
        <taxon>Dikarya</taxon>
        <taxon>Basidiomycota</taxon>
        <taxon>Pucciniomycotina</taxon>
        <taxon>Pucciniomycetes</taxon>
        <taxon>Pucciniales</taxon>
        <taxon>Pucciniaceae</taxon>
        <taxon>Puccinia</taxon>
    </lineage>
</organism>
<comment type="caution">
    <text evidence="9">The sequence shown here is derived from an EMBL/GenBank/DDBJ whole genome shotgun (WGS) entry which is preliminary data.</text>
</comment>
<dbReference type="PANTHER" id="PTHR42844">
    <property type="entry name" value="DIHYDRONEOPTERIN ALDOLASE 1-RELATED"/>
    <property type="match status" value="1"/>
</dbReference>
<evidence type="ECO:0000256" key="7">
    <source>
        <dbReference type="ARBA" id="ARBA00032903"/>
    </source>
</evidence>
<sequence>MWTGSHCSGFGAVEGDSIIIRSLSVIPRIQTFESTEPFQLHPALVNLRMIPKHGFPSSVEHDRLEPDTLSYYELSQSITEALGPESKASYGSALILLSVLRGLIYESVHRQLDLDGTKNLVKLKEEDVPFALELTVEFPSLISLAGRLSVSTSSGLPNLTRIYIHEIKAYTIIGILDRERTQKQVVLVSLLLWNLQTSPIDIQEITRSVYENLIRSNFKTVEALADSIAKHVLAFKSDISTKPIQKVTVTVEKPEAVSCAAGAGVEITRSYRDYPLLFKT</sequence>
<evidence type="ECO:0000256" key="6">
    <source>
        <dbReference type="ARBA" id="ARBA00023239"/>
    </source>
</evidence>
<dbReference type="Pfam" id="PF02152">
    <property type="entry name" value="FolB"/>
    <property type="match status" value="1"/>
</dbReference>
<dbReference type="EMBL" id="AJIL01000354">
    <property type="protein sequence ID" value="KNE89486.1"/>
    <property type="molecule type" value="Genomic_DNA"/>
</dbReference>
<dbReference type="SMART" id="SM00905">
    <property type="entry name" value="FolB"/>
    <property type="match status" value="1"/>
</dbReference>
<proteinExistence type="inferred from homology"/>
<evidence type="ECO:0000256" key="2">
    <source>
        <dbReference type="ARBA" id="ARBA00005013"/>
    </source>
</evidence>
<dbReference type="InterPro" id="IPR006157">
    <property type="entry name" value="FolB_dom"/>
</dbReference>
<dbReference type="EC" id="4.1.2.25" evidence="4"/>
<keyword evidence="6" id="KW-0456">Lyase</keyword>
<dbReference type="InterPro" id="IPR043133">
    <property type="entry name" value="GTP-CH-I_C/QueF"/>
</dbReference>